<feature type="compositionally biased region" description="Basic residues" evidence="1">
    <location>
        <begin position="1"/>
        <end position="17"/>
    </location>
</feature>
<evidence type="ECO:0008006" key="4">
    <source>
        <dbReference type="Google" id="ProtNLM"/>
    </source>
</evidence>
<reference evidence="2" key="1">
    <citation type="thesis" date="2020" institute="ProQuest LLC" country="789 East Eisenhower Parkway, Ann Arbor, MI, USA">
        <title>Comparative Genomics and Chromosome Evolution.</title>
        <authorList>
            <person name="Mudd A.B."/>
        </authorList>
    </citation>
    <scope>NUCLEOTIDE SEQUENCE</scope>
    <source>
        <strain evidence="2">Female2</strain>
        <tissue evidence="2">Blood</tissue>
    </source>
</reference>
<protein>
    <recommendedName>
        <fullName evidence="4">Proline-rich protein 11</fullName>
    </recommendedName>
</protein>
<evidence type="ECO:0000313" key="2">
    <source>
        <dbReference type="EMBL" id="KAG8451744.1"/>
    </source>
</evidence>
<organism evidence="2 3">
    <name type="scientific">Hymenochirus boettgeri</name>
    <name type="common">Congo dwarf clawed frog</name>
    <dbReference type="NCBI Taxonomy" id="247094"/>
    <lineage>
        <taxon>Eukaryota</taxon>
        <taxon>Metazoa</taxon>
        <taxon>Chordata</taxon>
        <taxon>Craniata</taxon>
        <taxon>Vertebrata</taxon>
        <taxon>Euteleostomi</taxon>
        <taxon>Amphibia</taxon>
        <taxon>Batrachia</taxon>
        <taxon>Anura</taxon>
        <taxon>Pipoidea</taxon>
        <taxon>Pipidae</taxon>
        <taxon>Pipinae</taxon>
        <taxon>Hymenochirus</taxon>
    </lineage>
</organism>
<evidence type="ECO:0000313" key="3">
    <source>
        <dbReference type="Proteomes" id="UP000812440"/>
    </source>
</evidence>
<dbReference type="EMBL" id="JAACNH010000002">
    <property type="protein sequence ID" value="KAG8451744.1"/>
    <property type="molecule type" value="Genomic_DNA"/>
</dbReference>
<dbReference type="GO" id="GO:0005737">
    <property type="term" value="C:cytoplasm"/>
    <property type="evidence" value="ECO:0007669"/>
    <property type="project" value="TreeGrafter"/>
</dbReference>
<dbReference type="AlphaFoldDB" id="A0A8T2K7F1"/>
<proteinExistence type="predicted"/>
<keyword evidence="3" id="KW-1185">Reference proteome</keyword>
<accession>A0A8T2K7F1</accession>
<dbReference type="GO" id="GO:0005634">
    <property type="term" value="C:nucleus"/>
    <property type="evidence" value="ECO:0007669"/>
    <property type="project" value="TreeGrafter"/>
</dbReference>
<dbReference type="Proteomes" id="UP000812440">
    <property type="component" value="Chromosome 2"/>
</dbReference>
<comment type="caution">
    <text evidence="2">The sequence shown here is derived from an EMBL/GenBank/DDBJ whole genome shotgun (WGS) entry which is preliminary data.</text>
</comment>
<dbReference type="SUPFAM" id="SSF101447">
    <property type="entry name" value="Formin homology 2 domain (FH2 domain)"/>
    <property type="match status" value="1"/>
</dbReference>
<feature type="region of interest" description="Disordered" evidence="1">
    <location>
        <begin position="298"/>
        <end position="353"/>
    </location>
</feature>
<evidence type="ECO:0000256" key="1">
    <source>
        <dbReference type="SAM" id="MobiDB-lite"/>
    </source>
</evidence>
<name>A0A8T2K7F1_9PIPI</name>
<sequence length="353" mass="39866">MAKFLQARRRPGRRRKKQEQGKRSSWNSAPIPDKEVLVYAKLLSYPVCWFSSPQNAGHSIVGVFLCMFWWCQKGVKKCLFVLKNAIFPSFNHYRELRALRQRLQTLEYKFSKLQISLMNKSNDSSVTENTCCCRCNQLNPASFNIPVALHPQVLNSAPAICPPIAPPPPPAPPAPPPPPPLPPVTFPLKKTTLALKNIESTKTQKDPPVKQDGPVHITLKDLLKVKLRKTRNYLGQQNVRSVQNTHFPPISLSDIQRVNLKIASKMPPRRLASIFNETSNSNCSIDLRRQLRKVNMIRSPGGTPLYNRENKENGTGLTPIMSKALKQKFQMAHPKSPSPLRSSPGNRSFEELQ</sequence>
<feature type="region of interest" description="Disordered" evidence="1">
    <location>
        <begin position="1"/>
        <end position="28"/>
    </location>
</feature>
<dbReference type="PANTHER" id="PTHR23330:SF9">
    <property type="entry name" value="PROLINE-RICH PROTEIN 11"/>
    <property type="match status" value="1"/>
</dbReference>
<dbReference type="PANTHER" id="PTHR23330">
    <property type="entry name" value="P300 TRANSCRIPTIONAL COFACTOR JMY-RELATED"/>
    <property type="match status" value="1"/>
</dbReference>
<dbReference type="OrthoDB" id="10066480at2759"/>
<gene>
    <name evidence="2" type="ORF">GDO86_003804</name>
</gene>